<name>A0AAD7EVP5_9AGAR</name>
<reference evidence="2" key="1">
    <citation type="submission" date="2023-03" db="EMBL/GenBank/DDBJ databases">
        <title>Massive genome expansion in bonnet fungi (Mycena s.s.) driven by repeated elements and novel gene families across ecological guilds.</title>
        <authorList>
            <consortium name="Lawrence Berkeley National Laboratory"/>
            <person name="Harder C.B."/>
            <person name="Miyauchi S."/>
            <person name="Viragh M."/>
            <person name="Kuo A."/>
            <person name="Thoen E."/>
            <person name="Andreopoulos B."/>
            <person name="Lu D."/>
            <person name="Skrede I."/>
            <person name="Drula E."/>
            <person name="Henrissat B."/>
            <person name="Morin E."/>
            <person name="Kohler A."/>
            <person name="Barry K."/>
            <person name="LaButti K."/>
            <person name="Morin E."/>
            <person name="Salamov A."/>
            <person name="Lipzen A."/>
            <person name="Mereny Z."/>
            <person name="Hegedus B."/>
            <person name="Baldrian P."/>
            <person name="Stursova M."/>
            <person name="Weitz H."/>
            <person name="Taylor A."/>
            <person name="Grigoriev I.V."/>
            <person name="Nagy L.G."/>
            <person name="Martin F."/>
            <person name="Kauserud H."/>
        </authorList>
    </citation>
    <scope>NUCLEOTIDE SEQUENCE</scope>
    <source>
        <strain evidence="2">CBHHK002</strain>
    </source>
</reference>
<comment type="caution">
    <text evidence="2">The sequence shown here is derived from an EMBL/GenBank/DDBJ whole genome shotgun (WGS) entry which is preliminary data.</text>
</comment>
<evidence type="ECO:0000313" key="3">
    <source>
        <dbReference type="Proteomes" id="UP001218218"/>
    </source>
</evidence>
<proteinExistence type="predicted"/>
<gene>
    <name evidence="2" type="ORF">DFH08DRAFT_957949</name>
</gene>
<dbReference type="Proteomes" id="UP001218218">
    <property type="component" value="Unassembled WGS sequence"/>
</dbReference>
<dbReference type="AlphaFoldDB" id="A0AAD7EVP5"/>
<evidence type="ECO:0000313" key="2">
    <source>
        <dbReference type="EMBL" id="KAJ7351652.1"/>
    </source>
</evidence>
<dbReference type="EMBL" id="JARIHO010000013">
    <property type="protein sequence ID" value="KAJ7351652.1"/>
    <property type="molecule type" value="Genomic_DNA"/>
</dbReference>
<organism evidence="2 3">
    <name type="scientific">Mycena albidolilacea</name>
    <dbReference type="NCBI Taxonomy" id="1033008"/>
    <lineage>
        <taxon>Eukaryota</taxon>
        <taxon>Fungi</taxon>
        <taxon>Dikarya</taxon>
        <taxon>Basidiomycota</taxon>
        <taxon>Agaricomycotina</taxon>
        <taxon>Agaricomycetes</taxon>
        <taxon>Agaricomycetidae</taxon>
        <taxon>Agaricales</taxon>
        <taxon>Marasmiineae</taxon>
        <taxon>Mycenaceae</taxon>
        <taxon>Mycena</taxon>
    </lineage>
</organism>
<keyword evidence="3" id="KW-1185">Reference proteome</keyword>
<sequence>MTSADWFDSECFPNPFFSPRDVAIEDKRVTIDLSRGAPSPVPDDDSDDDMPPLVTPEPSEDGDSANAQDGPDLDLPYTVSSVFSQVFRLFNDDRVAANFRAMFGGSEPGFEYPAIEHWYACLEDNTYAFRPHMAVLAMTHLRNLAGLISAALNRDTVDLRGFDPGASRVSVGHNALVECHIVFPSILLLLSDHWDLRLRVCATEEDIRKLVNDILHVLRYGGAVIGKVTANTLWLLEHSVCNPGAGIGMEQEEFLDRVRVQPRVTSRIERWLEPLLQGGSSIRAADTACSRLLRPQGFSEFVIFEDDAGSSIVPLHREDHDGMTTRSYIRVEELPEVLFAHGFSG</sequence>
<protein>
    <submittedName>
        <fullName evidence="2">Uncharacterized protein</fullName>
    </submittedName>
</protein>
<accession>A0AAD7EVP5</accession>
<evidence type="ECO:0000256" key="1">
    <source>
        <dbReference type="SAM" id="MobiDB-lite"/>
    </source>
</evidence>
<feature type="region of interest" description="Disordered" evidence="1">
    <location>
        <begin position="29"/>
        <end position="71"/>
    </location>
</feature>